<dbReference type="PATRIC" id="fig|1423735.3.peg.734"/>
<dbReference type="Gene3D" id="3.40.50.1820">
    <property type="entry name" value="alpha/beta hydrolase"/>
    <property type="match status" value="1"/>
</dbReference>
<gene>
    <name evidence="2" type="ORF">FC15_GL000700</name>
</gene>
<proteinExistence type="predicted"/>
<dbReference type="Pfam" id="PF06028">
    <property type="entry name" value="DUF915"/>
    <property type="match status" value="1"/>
</dbReference>
<name>A0A0R1VRG6_9LACO</name>
<reference evidence="2 3" key="1">
    <citation type="journal article" date="2015" name="Genome Announc.">
        <title>Expanding the biotechnology potential of lactobacilli through comparative genomics of 213 strains and associated genera.</title>
        <authorList>
            <person name="Sun Z."/>
            <person name="Harris H.M."/>
            <person name="McCann A."/>
            <person name="Guo C."/>
            <person name="Argimon S."/>
            <person name="Zhang W."/>
            <person name="Yang X."/>
            <person name="Jeffery I.B."/>
            <person name="Cooney J.C."/>
            <person name="Kagawa T.F."/>
            <person name="Liu W."/>
            <person name="Song Y."/>
            <person name="Salvetti E."/>
            <person name="Wrobel A."/>
            <person name="Rasinkangas P."/>
            <person name="Parkhill J."/>
            <person name="Rea M.C."/>
            <person name="O'Sullivan O."/>
            <person name="Ritari J."/>
            <person name="Douillard F.P."/>
            <person name="Paul Ross R."/>
            <person name="Yang R."/>
            <person name="Briner A.E."/>
            <person name="Felis G.E."/>
            <person name="de Vos W.M."/>
            <person name="Barrangou R."/>
            <person name="Klaenhammer T.R."/>
            <person name="Caufield P.W."/>
            <person name="Cui Y."/>
            <person name="Zhang H."/>
            <person name="O'Toole P.W."/>
        </authorList>
    </citation>
    <scope>NUCLEOTIDE SEQUENCE [LARGE SCALE GENOMIC DNA]</scope>
    <source>
        <strain evidence="2 3">DSM 17758</strain>
    </source>
</reference>
<dbReference type="Proteomes" id="UP000051315">
    <property type="component" value="Unassembled WGS sequence"/>
</dbReference>
<evidence type="ECO:0000313" key="3">
    <source>
        <dbReference type="Proteomes" id="UP000051315"/>
    </source>
</evidence>
<dbReference type="AlphaFoldDB" id="A0A0R1VRG6"/>
<sequence>MMKKWYRWFSLVLLTMTLSACRFFNSEVSNTQSPSPHAKQSSAAQQPYLETSTPTFYVHGYNGSANSTNSLIYTAQQQAGSNSILRVTVAKDGRLHYSGSWEKHAINPLVQIVFSDNSAPYDTQAAWLKAVIQQTAAKYPFKTYQIVAHSAGNVAAVDMLMTPNLPANFPKITKFVSIAGCYNGVITIDDVANQNYFMPDGLPAYQRAAYQLLDSKRQNFPKGVHILNIMGDLKNGSHSDGLVSEVSARSLKVLIRGHQADYTELVYTGSAAQHSRLHENKAVATRVDQYLWGNPANQN</sequence>
<evidence type="ECO:0000313" key="2">
    <source>
        <dbReference type="EMBL" id="KRM08029.1"/>
    </source>
</evidence>
<dbReference type="InterPro" id="IPR010315">
    <property type="entry name" value="DUF915_hydro-like"/>
</dbReference>
<organism evidence="2 3">
    <name type="scientific">Lapidilactobacillus concavus DSM 17758</name>
    <dbReference type="NCBI Taxonomy" id="1423735"/>
    <lineage>
        <taxon>Bacteria</taxon>
        <taxon>Bacillati</taxon>
        <taxon>Bacillota</taxon>
        <taxon>Bacilli</taxon>
        <taxon>Lactobacillales</taxon>
        <taxon>Lactobacillaceae</taxon>
        <taxon>Lapidilactobacillus</taxon>
    </lineage>
</organism>
<accession>A0A0R1VRG6</accession>
<protein>
    <submittedName>
        <fullName evidence="2">Cell surface hydrolase</fullName>
    </submittedName>
</protein>
<dbReference type="EMBL" id="AZFX01000094">
    <property type="protein sequence ID" value="KRM08029.1"/>
    <property type="molecule type" value="Genomic_DNA"/>
</dbReference>
<keyword evidence="2" id="KW-0378">Hydrolase</keyword>
<dbReference type="OrthoDB" id="503948at2"/>
<evidence type="ECO:0000256" key="1">
    <source>
        <dbReference type="SAM" id="SignalP"/>
    </source>
</evidence>
<dbReference type="SUPFAM" id="SSF53474">
    <property type="entry name" value="alpha/beta-Hydrolases"/>
    <property type="match status" value="1"/>
</dbReference>
<feature type="signal peptide" evidence="1">
    <location>
        <begin position="1"/>
        <end position="22"/>
    </location>
</feature>
<comment type="caution">
    <text evidence="2">The sequence shown here is derived from an EMBL/GenBank/DDBJ whole genome shotgun (WGS) entry which is preliminary data.</text>
</comment>
<dbReference type="STRING" id="1423735.FC15_GL000700"/>
<feature type="chain" id="PRO_5039032500" evidence="1">
    <location>
        <begin position="23"/>
        <end position="299"/>
    </location>
</feature>
<keyword evidence="1" id="KW-0732">Signal</keyword>
<dbReference type="InterPro" id="IPR029058">
    <property type="entry name" value="AB_hydrolase_fold"/>
</dbReference>
<dbReference type="PROSITE" id="PS51257">
    <property type="entry name" value="PROKAR_LIPOPROTEIN"/>
    <property type="match status" value="1"/>
</dbReference>
<keyword evidence="3" id="KW-1185">Reference proteome</keyword>
<dbReference type="GO" id="GO:0016787">
    <property type="term" value="F:hydrolase activity"/>
    <property type="evidence" value="ECO:0007669"/>
    <property type="project" value="UniProtKB-KW"/>
</dbReference>